<gene>
    <name evidence="3" type="ORF">LIN78_05020</name>
</gene>
<dbReference type="Proteomes" id="UP001165395">
    <property type="component" value="Unassembled WGS sequence"/>
</dbReference>
<organism evidence="3 4">
    <name type="scientific">Leeia speluncae</name>
    <dbReference type="NCBI Taxonomy" id="2884804"/>
    <lineage>
        <taxon>Bacteria</taxon>
        <taxon>Pseudomonadati</taxon>
        <taxon>Pseudomonadota</taxon>
        <taxon>Betaproteobacteria</taxon>
        <taxon>Neisseriales</taxon>
        <taxon>Leeiaceae</taxon>
        <taxon>Leeia</taxon>
    </lineage>
</organism>
<sequence>MQQMRKLSVVTRACVGISLLVAAATSMAAEWGVNDLMQSLSQKKAGTATFVEKKFISTLNQPLESTGQLAFTAPDRLEKRTLSPAAESMILQGDKLMVERADGKKLNVSLSDRPEVSAFVESIRATLAGDKAGLEKYYAIVLNGKPEQWQISLTPTQSKMQKVISQIRIQGTKTQIKMITFLQADGDRSEMTITETSSK</sequence>
<reference evidence="3" key="1">
    <citation type="submission" date="2021-10" db="EMBL/GenBank/DDBJ databases">
        <title>The complete genome sequence of Leeia sp. TBRC 13508.</title>
        <authorList>
            <person name="Charoenyingcharoen P."/>
            <person name="Yukphan P."/>
        </authorList>
    </citation>
    <scope>NUCLEOTIDE SEQUENCE</scope>
    <source>
        <strain evidence="3">TBRC 13508</strain>
    </source>
</reference>
<dbReference type="InterPro" id="IPR029046">
    <property type="entry name" value="LolA/LolB/LppX"/>
</dbReference>
<name>A0ABS8D3X8_9NEIS</name>
<dbReference type="InterPro" id="IPR004564">
    <property type="entry name" value="OM_lipoprot_carrier_LolA-like"/>
</dbReference>
<keyword evidence="3" id="KW-0449">Lipoprotein</keyword>
<proteinExistence type="predicted"/>
<keyword evidence="4" id="KW-1185">Reference proteome</keyword>
<feature type="chain" id="PRO_5047252832" evidence="2">
    <location>
        <begin position="29"/>
        <end position="199"/>
    </location>
</feature>
<protein>
    <submittedName>
        <fullName evidence="3">Outer membrane lipoprotein carrier protein LolA</fullName>
    </submittedName>
</protein>
<comment type="caution">
    <text evidence="3">The sequence shown here is derived from an EMBL/GenBank/DDBJ whole genome shotgun (WGS) entry which is preliminary data.</text>
</comment>
<dbReference type="Gene3D" id="2.50.20.10">
    <property type="entry name" value="Lipoprotein localisation LolA/LolB/LppX"/>
    <property type="match status" value="1"/>
</dbReference>
<feature type="signal peptide" evidence="2">
    <location>
        <begin position="1"/>
        <end position="28"/>
    </location>
</feature>
<dbReference type="EMBL" id="JAJBZT010000002">
    <property type="protein sequence ID" value="MCB6182909.1"/>
    <property type="molecule type" value="Genomic_DNA"/>
</dbReference>
<evidence type="ECO:0000256" key="1">
    <source>
        <dbReference type="ARBA" id="ARBA00022729"/>
    </source>
</evidence>
<keyword evidence="1 2" id="KW-0732">Signal</keyword>
<evidence type="ECO:0000256" key="2">
    <source>
        <dbReference type="SAM" id="SignalP"/>
    </source>
</evidence>
<evidence type="ECO:0000313" key="4">
    <source>
        <dbReference type="Proteomes" id="UP001165395"/>
    </source>
</evidence>
<accession>A0ABS8D3X8</accession>
<dbReference type="SUPFAM" id="SSF89392">
    <property type="entry name" value="Prokaryotic lipoproteins and lipoprotein localization factors"/>
    <property type="match status" value="1"/>
</dbReference>
<evidence type="ECO:0000313" key="3">
    <source>
        <dbReference type="EMBL" id="MCB6182909.1"/>
    </source>
</evidence>
<dbReference type="RefSeq" id="WP_227179117.1">
    <property type="nucleotide sequence ID" value="NZ_JAJBZT010000002.1"/>
</dbReference>
<dbReference type="CDD" id="cd16325">
    <property type="entry name" value="LolA"/>
    <property type="match status" value="1"/>
</dbReference>
<dbReference type="Pfam" id="PF19574">
    <property type="entry name" value="LolA_3"/>
    <property type="match status" value="1"/>
</dbReference>